<dbReference type="KEGG" id="vg:5659433"/>
<proteinExistence type="predicted"/>
<keyword evidence="2" id="KW-1185">Reference proteome</keyword>
<gene>
    <name evidence="1" type="primary">b709L</name>
    <name evidence="1" type="ORF">NY2A_b709L</name>
</gene>
<evidence type="ECO:0000313" key="1">
    <source>
        <dbReference type="EMBL" id="ABT15108.1"/>
    </source>
</evidence>
<dbReference type="GeneID" id="5659433"/>
<reference evidence="1 2" key="1">
    <citation type="journal article" date="2007" name="Virology">
        <title>Sequence and annotation of the 369-kb NY-2A and the 345-kb AR158 viruses that infect Chlorella NC64A.</title>
        <authorList>
            <person name="Fitzgerald L.A."/>
            <person name="Graves M.V."/>
            <person name="Li X."/>
            <person name="Feldblyum T."/>
            <person name="Nierman W.C."/>
            <person name="Van Etten J.L."/>
        </authorList>
    </citation>
    <scope>NUCLEOTIDE SEQUENCE [LARGE SCALE GENOMIC DNA]</scope>
    <source>
        <strain evidence="1 2">NY-2A</strain>
    </source>
</reference>
<dbReference type="EMBL" id="DQ491002">
    <property type="protein sequence ID" value="ABT15108.1"/>
    <property type="molecule type" value="Genomic_DNA"/>
</dbReference>
<dbReference type="RefSeq" id="YP_001497905.1">
    <property type="nucleotide sequence ID" value="NC_009898.1"/>
</dbReference>
<protein>
    <submittedName>
        <fullName evidence="1">Uncharacterized protein b709L</fullName>
    </submittedName>
</protein>
<sequence length="77" mass="8526">MCEKKIVDVMVGREHTRIKSSVGDKDCTSPCASDTLHELLLPIASVATEYNPPSSQELPDIFLGHRRSCRPRCSAQL</sequence>
<dbReference type="Proteomes" id="UP000202419">
    <property type="component" value="Segment"/>
</dbReference>
<evidence type="ECO:0000313" key="2">
    <source>
        <dbReference type="Proteomes" id="UP000202419"/>
    </source>
</evidence>
<organism evidence="1 2">
    <name type="scientific">Paramecium bursaria Chlorella virus NY2A</name>
    <name type="common">PBCV-NY2A</name>
    <dbReference type="NCBI Taxonomy" id="46021"/>
    <lineage>
        <taxon>Viruses</taxon>
        <taxon>Varidnaviria</taxon>
        <taxon>Bamfordvirae</taxon>
        <taxon>Nucleocytoviricota</taxon>
        <taxon>Megaviricetes</taxon>
        <taxon>Algavirales</taxon>
        <taxon>Phycodnaviridae</taxon>
        <taxon>Chlorovirus</taxon>
        <taxon>Chlorovirus americanus</taxon>
    </lineage>
</organism>
<name>A7IXN4_PBCVN</name>
<organismHost>
    <name type="scientific">Chlorella</name>
    <dbReference type="NCBI Taxonomy" id="3071"/>
</organismHost>
<accession>A7IXN4</accession>